<dbReference type="EMBL" id="UINC01133056">
    <property type="protein sequence ID" value="SVD15755.1"/>
    <property type="molecule type" value="Genomic_DNA"/>
</dbReference>
<proteinExistence type="predicted"/>
<feature type="non-terminal residue" evidence="1">
    <location>
        <position position="167"/>
    </location>
</feature>
<name>A0A382T1W7_9ZZZZ</name>
<feature type="non-terminal residue" evidence="1">
    <location>
        <position position="1"/>
    </location>
</feature>
<accession>A0A382T1W7</accession>
<reference evidence="1" key="1">
    <citation type="submission" date="2018-05" db="EMBL/GenBank/DDBJ databases">
        <authorList>
            <person name="Lanie J.A."/>
            <person name="Ng W.-L."/>
            <person name="Kazmierczak K.M."/>
            <person name="Andrzejewski T.M."/>
            <person name="Davidsen T.M."/>
            <person name="Wayne K.J."/>
            <person name="Tettelin H."/>
            <person name="Glass J.I."/>
            <person name="Rusch D."/>
            <person name="Podicherti R."/>
            <person name="Tsui H.-C.T."/>
            <person name="Winkler M.E."/>
        </authorList>
    </citation>
    <scope>NUCLEOTIDE SEQUENCE</scope>
</reference>
<sequence>VKRFLAVLLAGALVFSGCASPEPVPPTGTLFPPTTTTVVTPTTDVVTPTVTVATTTTSTIAPVVLEAVPLADYAIPNYLILDDSFSFENFGGGEAPADLTVNMARRLYGDNQVCSDVTNNQCTPYPVILQLMSQANRSMRGGLCEGLAVLSLRLAGDLTALAAFQNT</sequence>
<evidence type="ECO:0000313" key="1">
    <source>
        <dbReference type="EMBL" id="SVD15755.1"/>
    </source>
</evidence>
<protein>
    <submittedName>
        <fullName evidence="1">Uncharacterized protein</fullName>
    </submittedName>
</protein>
<dbReference type="AlphaFoldDB" id="A0A382T1W7"/>
<gene>
    <name evidence="1" type="ORF">METZ01_LOCUS368609</name>
</gene>
<organism evidence="1">
    <name type="scientific">marine metagenome</name>
    <dbReference type="NCBI Taxonomy" id="408172"/>
    <lineage>
        <taxon>unclassified sequences</taxon>
        <taxon>metagenomes</taxon>
        <taxon>ecological metagenomes</taxon>
    </lineage>
</organism>